<dbReference type="Gene3D" id="3.30.930.10">
    <property type="entry name" value="Bira Bifunctional Protein, Domain 2"/>
    <property type="match status" value="2"/>
</dbReference>
<dbReference type="NCBIfam" id="TIGR00409">
    <property type="entry name" value="proS_fam_II"/>
    <property type="match status" value="1"/>
</dbReference>
<dbReference type="PANTHER" id="PTHR42753">
    <property type="entry name" value="MITOCHONDRIAL RIBOSOME PROTEIN L39/PROLYL-TRNA LIGASE FAMILY MEMBER"/>
    <property type="match status" value="1"/>
</dbReference>
<reference evidence="13" key="1">
    <citation type="submission" date="2015-05" db="EMBL/GenBank/DDBJ databases">
        <authorList>
            <person name="Rattei Thomas"/>
        </authorList>
    </citation>
    <scope>NUCLEOTIDE SEQUENCE</scope>
    <source>
        <strain evidence="12">CV15</strain>
        <strain evidence="13">CWL029c</strain>
        <strain evidence="14">GiD</strain>
        <strain evidence="15">H12</strain>
        <strain evidence="16">MUL2216</strain>
        <strain evidence="17">Panola</strain>
        <strain evidence="19">PB1</strain>
        <strain evidence="18">U1271</strain>
        <strain evidence="20">UZG1</strain>
        <strain evidence="21">Wien2</strain>
        <strain evidence="22">YK41</strain>
    </source>
</reference>
<dbReference type="EMBL" id="LN847227">
    <property type="protein sequence ID" value="CRI45988.1"/>
    <property type="molecule type" value="Genomic_DNA"/>
</dbReference>
<dbReference type="SUPFAM" id="SSF55826">
    <property type="entry name" value="YbaK/ProRS associated domain"/>
    <property type="match status" value="1"/>
</dbReference>
<keyword evidence="7 10" id="KW-0648">Protein biosynthesis</keyword>
<dbReference type="GO" id="GO:0004827">
    <property type="term" value="F:proline-tRNA ligase activity"/>
    <property type="evidence" value="ECO:0007669"/>
    <property type="project" value="UniProtKB-UniRule"/>
</dbReference>
<gene>
    <name evidence="10" type="primary">proS</name>
    <name evidence="12" type="ORF">BN1224_CV15_B_04500</name>
    <name evidence="14" type="ORF">BN1224_GiD_A_05220</name>
    <name evidence="15" type="ORF">BN1224_H12_EE_00060</name>
    <name evidence="16" type="ORF">BN1224_MUL2216_F_00430</name>
    <name evidence="17" type="ORF">BN1224_Panola_H_00170</name>
    <name evidence="19" type="ORF">BN1224_PB1_B_05090</name>
    <name evidence="18" type="ORF">BN1224_U1271_C_03520</name>
    <name evidence="20" type="ORF">BN1224_UZG1_A_05220</name>
    <name evidence="21" type="ORF">BN1224_Wien2_G_01470</name>
    <name evidence="22" type="ORF">BN1224_YK41_BP_00170</name>
    <name evidence="13" type="ORF">CWL029c_D_00290</name>
</gene>
<keyword evidence="4 10" id="KW-0436">Ligase</keyword>
<dbReference type="EMBL" id="LN847244">
    <property type="protein sequence ID" value="CRI49412.1"/>
    <property type="molecule type" value="Genomic_DNA"/>
</dbReference>
<dbReference type="InterPro" id="IPR045864">
    <property type="entry name" value="aa-tRNA-synth_II/BPL/LPL"/>
</dbReference>
<dbReference type="EMBL" id="LN847240">
    <property type="protein sequence ID" value="CRI50540.1"/>
    <property type="molecule type" value="Genomic_DNA"/>
</dbReference>
<evidence type="ECO:0000313" key="20">
    <source>
        <dbReference type="EMBL" id="CRI51667.1"/>
    </source>
</evidence>
<dbReference type="GO" id="GO:0005524">
    <property type="term" value="F:ATP binding"/>
    <property type="evidence" value="ECO:0007669"/>
    <property type="project" value="UniProtKB-UniRule"/>
</dbReference>
<dbReference type="EMBL" id="LN847245">
    <property type="protein sequence ID" value="CRI51667.1"/>
    <property type="molecule type" value="Genomic_DNA"/>
</dbReference>
<evidence type="ECO:0000313" key="17">
    <source>
        <dbReference type="EMBL" id="CRI47119.1"/>
    </source>
</evidence>
<dbReference type="SUPFAM" id="SSF52954">
    <property type="entry name" value="Class II aaRS ABD-related"/>
    <property type="match status" value="1"/>
</dbReference>
<dbReference type="CDD" id="cd00861">
    <property type="entry name" value="ProRS_anticodon_short"/>
    <property type="match status" value="1"/>
</dbReference>
<dbReference type="OrthoDB" id="9809052at2"/>
<evidence type="ECO:0000313" key="21">
    <source>
        <dbReference type="EMBL" id="CRI53066.1"/>
    </source>
</evidence>
<dbReference type="InterPro" id="IPR002314">
    <property type="entry name" value="aa-tRNA-synt_IIb"/>
</dbReference>
<dbReference type="Pfam" id="PF03129">
    <property type="entry name" value="HGTP_anticodon"/>
    <property type="match status" value="1"/>
</dbReference>
<dbReference type="EMBL" id="LN847008">
    <property type="protein sequence ID" value="CRI41521.1"/>
    <property type="molecule type" value="Genomic_DNA"/>
</dbReference>
<evidence type="ECO:0000256" key="4">
    <source>
        <dbReference type="ARBA" id="ARBA00022598"/>
    </source>
</evidence>
<evidence type="ECO:0000313" key="22">
    <source>
        <dbReference type="EMBL" id="CRI73160.1"/>
    </source>
</evidence>
<dbReference type="InterPro" id="IPR023717">
    <property type="entry name" value="Pro-tRNA-Synthase_IIa_type1"/>
</dbReference>
<dbReference type="EC" id="6.1.1.15" evidence="10"/>
<dbReference type="GeneID" id="45050543"/>
<evidence type="ECO:0000256" key="3">
    <source>
        <dbReference type="ARBA" id="ARBA00022490"/>
    </source>
</evidence>
<evidence type="ECO:0000256" key="5">
    <source>
        <dbReference type="ARBA" id="ARBA00022741"/>
    </source>
</evidence>
<dbReference type="PANTHER" id="PTHR42753:SF2">
    <property type="entry name" value="PROLINE--TRNA LIGASE"/>
    <property type="match status" value="1"/>
</dbReference>
<dbReference type="EMBL" id="LN847004">
    <property type="protein sequence ID" value="CRI40392.1"/>
    <property type="molecule type" value="Genomic_DNA"/>
</dbReference>
<dbReference type="InterPro" id="IPR007214">
    <property type="entry name" value="YbaK/aa-tRNA-synth-assoc-dom"/>
</dbReference>
<dbReference type="PROSITE" id="PS50862">
    <property type="entry name" value="AA_TRNA_LIGASE_II"/>
    <property type="match status" value="1"/>
</dbReference>
<dbReference type="InterPro" id="IPR036754">
    <property type="entry name" value="YbaK/aa-tRNA-synt-asso_dom_sf"/>
</dbReference>
<dbReference type="InterPro" id="IPR036621">
    <property type="entry name" value="Anticodon-bd_dom_sf"/>
</dbReference>
<dbReference type="Gene3D" id="3.90.960.10">
    <property type="entry name" value="YbaK/aminoacyl-tRNA synthetase-associated domain"/>
    <property type="match status" value="1"/>
</dbReference>
<keyword evidence="3 10" id="KW-0963">Cytoplasm</keyword>
<evidence type="ECO:0000256" key="1">
    <source>
        <dbReference type="ARBA" id="ARBA00004496"/>
    </source>
</evidence>
<comment type="catalytic activity">
    <reaction evidence="9 10">
        <text>tRNA(Pro) + L-proline + ATP = L-prolyl-tRNA(Pro) + AMP + diphosphate</text>
        <dbReference type="Rhea" id="RHEA:14305"/>
        <dbReference type="Rhea" id="RHEA-COMP:9700"/>
        <dbReference type="Rhea" id="RHEA-COMP:9702"/>
        <dbReference type="ChEBI" id="CHEBI:30616"/>
        <dbReference type="ChEBI" id="CHEBI:33019"/>
        <dbReference type="ChEBI" id="CHEBI:60039"/>
        <dbReference type="ChEBI" id="CHEBI:78442"/>
        <dbReference type="ChEBI" id="CHEBI:78532"/>
        <dbReference type="ChEBI" id="CHEBI:456215"/>
        <dbReference type="EC" id="6.1.1.15"/>
    </reaction>
</comment>
<evidence type="ECO:0000313" key="15">
    <source>
        <dbReference type="EMBL" id="CRI43748.1"/>
    </source>
</evidence>
<dbReference type="GO" id="GO:0006433">
    <property type="term" value="P:prolyl-tRNA aminoacylation"/>
    <property type="evidence" value="ECO:0007669"/>
    <property type="project" value="UniProtKB-UniRule"/>
</dbReference>
<dbReference type="PATRIC" id="fig|83558.13.peg.534"/>
<protein>
    <recommendedName>
        <fullName evidence="10">Proline--tRNA ligase</fullName>
        <ecNumber evidence="10">6.1.1.15</ecNumber>
    </recommendedName>
    <alternativeName>
        <fullName evidence="10">Prolyl-tRNA synthetase</fullName>
        <shortName evidence="10">ProRS</shortName>
    </alternativeName>
</protein>
<name>A0A0F7WVF9_CHLPN</name>
<evidence type="ECO:0000313" key="19">
    <source>
        <dbReference type="EMBL" id="CRI50540.1"/>
    </source>
</evidence>
<dbReference type="Pfam" id="PF04073">
    <property type="entry name" value="tRNA_edit"/>
    <property type="match status" value="1"/>
</dbReference>
<dbReference type="SMR" id="A0A0F7WVF9"/>
<dbReference type="SUPFAM" id="SSF55681">
    <property type="entry name" value="Class II aaRS and biotin synthetases"/>
    <property type="match status" value="1"/>
</dbReference>
<organism evidence="13">
    <name type="scientific">Chlamydia pneumoniae</name>
    <name type="common">Chlamydophila pneumoniae</name>
    <dbReference type="NCBI Taxonomy" id="83558"/>
    <lineage>
        <taxon>Bacteria</taxon>
        <taxon>Pseudomonadati</taxon>
        <taxon>Chlamydiota</taxon>
        <taxon>Chlamydiia</taxon>
        <taxon>Chlamydiales</taxon>
        <taxon>Chlamydiaceae</taxon>
        <taxon>Chlamydia/Chlamydophila group</taxon>
        <taxon>Chlamydia</taxon>
    </lineage>
</organism>
<dbReference type="EMBL" id="LN846998">
    <property type="protein sequence ID" value="CRI38127.1"/>
    <property type="molecule type" value="Genomic_DNA"/>
</dbReference>
<dbReference type="Gene3D" id="3.40.50.800">
    <property type="entry name" value="Anticodon-binding domain"/>
    <property type="match status" value="1"/>
</dbReference>
<dbReference type="InterPro" id="IPR006195">
    <property type="entry name" value="aa-tRNA-synth_II"/>
</dbReference>
<dbReference type="GO" id="GO:0002161">
    <property type="term" value="F:aminoacyl-tRNA deacylase activity"/>
    <property type="evidence" value="ECO:0007669"/>
    <property type="project" value="InterPro"/>
</dbReference>
<evidence type="ECO:0000256" key="2">
    <source>
        <dbReference type="ARBA" id="ARBA00011738"/>
    </source>
</evidence>
<sequence>MKTSQLFYKTSKNANKSAAVLSNELLEKAGYLFKVSKGVYTYTPLLWRVVSKMMNIIREELNAIGGQELLLPLLHNAELWQHTGRWEAFTSEGLLYTLKDREGKSHCLAPTHEEVICSFVAQWLSSKRQLPLHLYQIATKFRDEIRPRFGLIRSRELLMEDSYTFSDSPEQMNEQYEKLRSAYSKIFDRLGLAYVIVTADGGKIGKGKSEEFQVLCSLGEDTICVSGSYGANIEAAVSIPPQHAYDREFLPVEEVATPGITTIEALANFFSIPLHKILKTLVVKLSYSNEEKFIAIGMRGDRQVNLVKVASKLNADDIALASDEEIERVLGTEKGFIGPLNCPIDFFADETTSPMTNFVCAGNAKDKHYVNVNWDRDLLPPQYGDFLLAEEGDTCPENPGHPYRIYQGIEVAHIFNLGTRYTDSFEVNFQDEHGQTQQCWMGTYGIGVGRTLAACVEQLADDRGIVWPKALAPFSITIAFNGGDTVSQELAETIYHELQSQGYEPLLDDRDERLGFKLKDSDLIGIPYKLILGKSYQSSGIFEIESRSGEKYTVSPEAFPTWCQNHLA</sequence>
<dbReference type="EMBL" id="LN847184">
    <property type="protein sequence ID" value="CRI43748.1"/>
    <property type="molecule type" value="Genomic_DNA"/>
</dbReference>
<evidence type="ECO:0000256" key="8">
    <source>
        <dbReference type="ARBA" id="ARBA00023146"/>
    </source>
</evidence>
<dbReference type="EMBL" id="LN847254">
    <property type="protein sequence ID" value="CRI53066.1"/>
    <property type="molecule type" value="Genomic_DNA"/>
</dbReference>
<keyword evidence="5 10" id="KW-0547">Nucleotide-binding</keyword>
<dbReference type="CDD" id="cd04334">
    <property type="entry name" value="ProRS-INS"/>
    <property type="match status" value="1"/>
</dbReference>
<accession>A0A0F7WVF9</accession>
<evidence type="ECO:0000256" key="9">
    <source>
        <dbReference type="ARBA" id="ARBA00047671"/>
    </source>
</evidence>
<dbReference type="InterPro" id="IPR044140">
    <property type="entry name" value="ProRS_anticodon_short"/>
</dbReference>
<dbReference type="EMBL" id="LN847233">
    <property type="protein sequence ID" value="CRI47119.1"/>
    <property type="molecule type" value="Genomic_DNA"/>
</dbReference>
<evidence type="ECO:0000256" key="10">
    <source>
        <dbReference type="HAMAP-Rule" id="MF_01569"/>
    </source>
</evidence>
<keyword evidence="8 10" id="KW-0030">Aminoacyl-tRNA synthetase</keyword>
<comment type="subcellular location">
    <subcellularLocation>
        <location evidence="1 10">Cytoplasm</location>
    </subcellularLocation>
</comment>
<evidence type="ECO:0000256" key="6">
    <source>
        <dbReference type="ARBA" id="ARBA00022840"/>
    </source>
</evidence>
<proteinExistence type="inferred from homology"/>
<dbReference type="InterPro" id="IPR050062">
    <property type="entry name" value="Pro-tRNA_synthetase"/>
</dbReference>
<comment type="domain">
    <text evidence="10">Consists of three domains: the N-terminal catalytic domain, the editing domain and the C-terminal anticodon-binding domain.</text>
</comment>
<evidence type="ECO:0000313" key="13">
    <source>
        <dbReference type="EMBL" id="CRI40392.1"/>
    </source>
</evidence>
<dbReference type="NCBIfam" id="NF006625">
    <property type="entry name" value="PRK09194.1"/>
    <property type="match status" value="1"/>
</dbReference>
<dbReference type="Pfam" id="PF00587">
    <property type="entry name" value="tRNA-synt_2b"/>
    <property type="match status" value="1"/>
</dbReference>
<dbReference type="EMBL" id="LN849041">
    <property type="protein sequence ID" value="CRI73160.1"/>
    <property type="molecule type" value="Genomic_DNA"/>
</dbReference>
<dbReference type="GO" id="GO:0005829">
    <property type="term" value="C:cytosol"/>
    <property type="evidence" value="ECO:0007669"/>
    <property type="project" value="TreeGrafter"/>
</dbReference>
<comment type="subunit">
    <text evidence="2 10">Homodimer.</text>
</comment>
<dbReference type="HAMAP" id="MF_01569">
    <property type="entry name" value="Pro_tRNA_synth_type1"/>
    <property type="match status" value="1"/>
</dbReference>
<evidence type="ECO:0000313" key="12">
    <source>
        <dbReference type="EMBL" id="CRI38127.1"/>
    </source>
</evidence>
<evidence type="ECO:0000313" key="18">
    <source>
        <dbReference type="EMBL" id="CRI49412.1"/>
    </source>
</evidence>
<evidence type="ECO:0000256" key="7">
    <source>
        <dbReference type="ARBA" id="ARBA00022917"/>
    </source>
</evidence>
<evidence type="ECO:0000313" key="14">
    <source>
        <dbReference type="EMBL" id="CRI41521.1"/>
    </source>
</evidence>
<dbReference type="InterPro" id="IPR002316">
    <property type="entry name" value="Pro-tRNA-ligase_IIa"/>
</dbReference>
<evidence type="ECO:0000313" key="16">
    <source>
        <dbReference type="EMBL" id="CRI45988.1"/>
    </source>
</evidence>
<dbReference type="RefSeq" id="WP_010883138.1">
    <property type="nucleotide sequence ID" value="NZ_CP172581.1"/>
</dbReference>
<dbReference type="PRINTS" id="PR01046">
    <property type="entry name" value="TRNASYNTHPRO"/>
</dbReference>
<keyword evidence="6 10" id="KW-0067">ATP-binding</keyword>
<feature type="domain" description="Aminoacyl-transfer RNA synthetases class-II family profile" evidence="11">
    <location>
        <begin position="34"/>
        <end position="468"/>
    </location>
</feature>
<dbReference type="InterPro" id="IPR004500">
    <property type="entry name" value="Pro-tRNA-synth_IIa_bac-type"/>
</dbReference>
<dbReference type="InterPro" id="IPR004154">
    <property type="entry name" value="Anticodon-bd"/>
</dbReference>
<dbReference type="AlphaFoldDB" id="A0A0F7WVF9"/>
<comment type="similarity">
    <text evidence="10">Belongs to the class-II aminoacyl-tRNA synthetase family. ProS type 1 subfamily.</text>
</comment>
<comment type="function">
    <text evidence="10">Catalyzes the attachment of proline to tRNA(Pro) in a two-step reaction: proline is first activated by ATP to form Pro-AMP and then transferred to the acceptor end of tRNA(Pro). As ProRS can inadvertently accommodate and process non-cognate amino acids such as alanine and cysteine, to avoid such errors it has two additional distinct editing activities against alanine. One activity is designated as 'pretransfer' editing and involves the tRNA(Pro)-independent hydrolysis of activated Ala-AMP. The other activity is designated 'posttransfer' editing and involves deacylation of mischarged Ala-tRNA(Pro). The misacylated Cys-tRNA(Pro) is not edited by ProRS.</text>
</comment>
<evidence type="ECO:0000259" key="11">
    <source>
        <dbReference type="PROSITE" id="PS50862"/>
    </source>
</evidence>